<feature type="chain" id="PRO_5026721911" evidence="2">
    <location>
        <begin position="24"/>
        <end position="145"/>
    </location>
</feature>
<protein>
    <submittedName>
        <fullName evidence="4">Protein nemuri</fullName>
    </submittedName>
</protein>
<organism evidence="3 4">
    <name type="scientific">Drosophila hydei</name>
    <name type="common">Fruit fly</name>
    <dbReference type="NCBI Taxonomy" id="7224"/>
    <lineage>
        <taxon>Eukaryota</taxon>
        <taxon>Metazoa</taxon>
        <taxon>Ecdysozoa</taxon>
        <taxon>Arthropoda</taxon>
        <taxon>Hexapoda</taxon>
        <taxon>Insecta</taxon>
        <taxon>Pterygota</taxon>
        <taxon>Neoptera</taxon>
        <taxon>Endopterygota</taxon>
        <taxon>Diptera</taxon>
        <taxon>Brachycera</taxon>
        <taxon>Muscomorpha</taxon>
        <taxon>Ephydroidea</taxon>
        <taxon>Drosophilidae</taxon>
        <taxon>Drosophila</taxon>
    </lineage>
</organism>
<reference evidence="4" key="1">
    <citation type="submission" date="2025-08" db="UniProtKB">
        <authorList>
            <consortium name="RefSeq"/>
        </authorList>
    </citation>
    <scope>IDENTIFICATION</scope>
    <source>
        <strain evidence="4">15085-1641.00</strain>
        <tissue evidence="4">Whole body</tissue>
    </source>
</reference>
<feature type="compositionally biased region" description="Basic residues" evidence="1">
    <location>
        <begin position="103"/>
        <end position="145"/>
    </location>
</feature>
<name>A0A6J1M072_DROHY</name>
<evidence type="ECO:0000313" key="3">
    <source>
        <dbReference type="Proteomes" id="UP000504633"/>
    </source>
</evidence>
<feature type="signal peptide" evidence="2">
    <location>
        <begin position="1"/>
        <end position="23"/>
    </location>
</feature>
<proteinExistence type="predicted"/>
<feature type="region of interest" description="Disordered" evidence="1">
    <location>
        <begin position="34"/>
        <end position="145"/>
    </location>
</feature>
<gene>
    <name evidence="4" type="primary">LOC111600437</name>
</gene>
<dbReference type="KEGG" id="dhe:111600437"/>
<keyword evidence="2" id="KW-0732">Signal</keyword>
<dbReference type="RefSeq" id="XP_023172298.2">
    <property type="nucleotide sequence ID" value="XM_023316530.2"/>
</dbReference>
<feature type="compositionally biased region" description="Acidic residues" evidence="1">
    <location>
        <begin position="47"/>
        <end position="62"/>
    </location>
</feature>
<evidence type="ECO:0000256" key="2">
    <source>
        <dbReference type="SAM" id="SignalP"/>
    </source>
</evidence>
<dbReference type="OMA" id="NEHRNTA"/>
<evidence type="ECO:0000313" key="4">
    <source>
        <dbReference type="RefSeq" id="XP_023172298.2"/>
    </source>
</evidence>
<evidence type="ECO:0000256" key="1">
    <source>
        <dbReference type="SAM" id="MobiDB-lite"/>
    </source>
</evidence>
<keyword evidence="3" id="KW-1185">Reference proteome</keyword>
<dbReference type="AlphaFoldDB" id="A0A6J1M072"/>
<dbReference type="GeneID" id="111600437"/>
<accession>A0A6J1M072</accession>
<dbReference type="Proteomes" id="UP000504633">
    <property type="component" value="Unplaced"/>
</dbReference>
<sequence>MSNKYALIFALAALCCLVATTEAAAQRRNGLVRTPIEQADEIQPVDADNEEVEEGQIDEEGDQEGREEAGQVAVQSNEHRNTAIDNGSKKTVARPSNEDGRARRVVRRRRGNRRNRSNRRRRGGRKNRSGVRRTIRRRSGKPLRG</sequence>